<accession>A0A1V3U4I7</accession>
<sequence length="341" mass="38276">MTETKKNNTLKTAITIGISLVFAVFFMWLATRGLNFSKIKEAFIKADYLWICAAFVFGIMAYWLRAIRWNMFLEPMGYKISNANAFWTISFGYLMNLTIPRSGEVARATALYGVEKVPVDKSFGTIILERVVDLFFMMVFLLLTAIFKYEALISFYNYLTKQKENTPQEEGFPWKLLILGCIVLGGIVFIIFRKKIKQTSIYNKVISFGKGLADGLKSIIKIKNKPKFFLYSAGIWTCYYFAAYLICFALPETSSFGFADGFFLITVGTLGMMVPASGGIGAYHLALKLGVMGLFLAWGKNPEDGAEVGLSYAFLSHTLQLFIMLSMGLISIPVLAKARKI</sequence>
<dbReference type="RefSeq" id="WP_016199281.1">
    <property type="nucleotide sequence ID" value="NZ_CP014338.1"/>
</dbReference>
<dbReference type="PANTHER" id="PTHR39087:SF2">
    <property type="entry name" value="UPF0104 MEMBRANE PROTEIN MJ1595"/>
    <property type="match status" value="1"/>
</dbReference>
<evidence type="ECO:0000256" key="4">
    <source>
        <dbReference type="ARBA" id="ARBA00022989"/>
    </source>
</evidence>
<dbReference type="InterPro" id="IPR022791">
    <property type="entry name" value="L-PG_synthase/AglD"/>
</dbReference>
<protein>
    <recommendedName>
        <fullName evidence="9">TIGR00374 family protein</fullName>
    </recommendedName>
</protein>
<dbReference type="Proteomes" id="UP000188947">
    <property type="component" value="Unassembled WGS sequence"/>
</dbReference>
<dbReference type="PANTHER" id="PTHR39087">
    <property type="entry name" value="UPF0104 MEMBRANE PROTEIN MJ1595"/>
    <property type="match status" value="1"/>
</dbReference>
<dbReference type="KEGG" id="emg:BBD33_01020"/>
<dbReference type="eggNOG" id="COG0392">
    <property type="taxonomic scope" value="Bacteria"/>
</dbReference>
<keyword evidence="2" id="KW-1003">Cell membrane</keyword>
<dbReference type="NCBIfam" id="TIGR00374">
    <property type="entry name" value="flippase-like domain"/>
    <property type="match status" value="1"/>
</dbReference>
<dbReference type="GeneID" id="48544432"/>
<keyword evidence="4 6" id="KW-1133">Transmembrane helix</keyword>
<dbReference type="AlphaFoldDB" id="A0A1V3U4I7"/>
<evidence type="ECO:0000256" key="1">
    <source>
        <dbReference type="ARBA" id="ARBA00004651"/>
    </source>
</evidence>
<feature type="transmembrane region" description="Helical" evidence="6">
    <location>
        <begin position="131"/>
        <end position="152"/>
    </location>
</feature>
<name>A0A1V3U4I7_ELIME</name>
<dbReference type="STRING" id="238.BBD35_02835"/>
<keyword evidence="3 6" id="KW-0812">Transmembrane</keyword>
<keyword evidence="8" id="KW-1185">Reference proteome</keyword>
<feature type="transmembrane region" description="Helical" evidence="6">
    <location>
        <begin position="319"/>
        <end position="336"/>
    </location>
</feature>
<evidence type="ECO:0000256" key="5">
    <source>
        <dbReference type="ARBA" id="ARBA00023136"/>
    </source>
</evidence>
<feature type="transmembrane region" description="Helical" evidence="6">
    <location>
        <begin position="42"/>
        <end position="64"/>
    </location>
</feature>
<feature type="transmembrane region" description="Helical" evidence="6">
    <location>
        <begin position="228"/>
        <end position="251"/>
    </location>
</feature>
<evidence type="ECO:0000256" key="3">
    <source>
        <dbReference type="ARBA" id="ARBA00022692"/>
    </source>
</evidence>
<gene>
    <name evidence="7" type="ORF">BMF97_01275</name>
</gene>
<dbReference type="EMBL" id="MPOG01000001">
    <property type="protein sequence ID" value="OOH97928.1"/>
    <property type="molecule type" value="Genomic_DNA"/>
</dbReference>
<evidence type="ECO:0008006" key="9">
    <source>
        <dbReference type="Google" id="ProtNLM"/>
    </source>
</evidence>
<keyword evidence="5 6" id="KW-0472">Membrane</keyword>
<feature type="transmembrane region" description="Helical" evidence="6">
    <location>
        <begin position="12"/>
        <end position="30"/>
    </location>
</feature>
<evidence type="ECO:0000256" key="6">
    <source>
        <dbReference type="SAM" id="Phobius"/>
    </source>
</evidence>
<comment type="caution">
    <text evidence="7">The sequence shown here is derived from an EMBL/GenBank/DDBJ whole genome shotgun (WGS) entry which is preliminary data.</text>
</comment>
<dbReference type="OrthoDB" id="9812094at2"/>
<comment type="subcellular location">
    <subcellularLocation>
        <location evidence="1">Cell membrane</location>
        <topology evidence="1">Multi-pass membrane protein</topology>
    </subcellularLocation>
</comment>
<reference evidence="7 8" key="1">
    <citation type="submission" date="2016-11" db="EMBL/GenBank/DDBJ databases">
        <title>Genome sequence and comparative genomic analysis of clinical strain Elizabethkingia meningoseptica 61421 PRCM.</title>
        <authorList>
            <person name="Wang M."/>
            <person name="Hu S."/>
            <person name="Cao L."/>
            <person name="Jiang T."/>
            <person name="Zhou Y."/>
            <person name="Ming D."/>
        </authorList>
    </citation>
    <scope>NUCLEOTIDE SEQUENCE [LARGE SCALE GENOMIC DNA]</scope>
    <source>
        <strain evidence="7 8">61421 PRCM</strain>
    </source>
</reference>
<dbReference type="Pfam" id="PF03706">
    <property type="entry name" value="LPG_synthase_TM"/>
    <property type="match status" value="1"/>
</dbReference>
<feature type="transmembrane region" description="Helical" evidence="6">
    <location>
        <begin position="172"/>
        <end position="192"/>
    </location>
</feature>
<evidence type="ECO:0000256" key="2">
    <source>
        <dbReference type="ARBA" id="ARBA00022475"/>
    </source>
</evidence>
<dbReference type="GO" id="GO:0005886">
    <property type="term" value="C:plasma membrane"/>
    <property type="evidence" value="ECO:0007669"/>
    <property type="project" value="UniProtKB-SubCell"/>
</dbReference>
<organism evidence="7 8">
    <name type="scientific">Elizabethkingia meningoseptica</name>
    <name type="common">Chryseobacterium meningosepticum</name>
    <dbReference type="NCBI Taxonomy" id="238"/>
    <lineage>
        <taxon>Bacteria</taxon>
        <taxon>Pseudomonadati</taxon>
        <taxon>Bacteroidota</taxon>
        <taxon>Flavobacteriia</taxon>
        <taxon>Flavobacteriales</taxon>
        <taxon>Weeksellaceae</taxon>
        <taxon>Elizabethkingia</taxon>
    </lineage>
</organism>
<evidence type="ECO:0000313" key="7">
    <source>
        <dbReference type="EMBL" id="OOH97928.1"/>
    </source>
</evidence>
<evidence type="ECO:0000313" key="8">
    <source>
        <dbReference type="Proteomes" id="UP000188947"/>
    </source>
</evidence>
<proteinExistence type="predicted"/>